<evidence type="ECO:0000313" key="1">
    <source>
        <dbReference type="EMBL" id="KAK5641787.1"/>
    </source>
</evidence>
<evidence type="ECO:0000313" key="2">
    <source>
        <dbReference type="Proteomes" id="UP001329430"/>
    </source>
</evidence>
<dbReference type="PANTHER" id="PTHR38681:SF1">
    <property type="entry name" value="RETROVIRUS-RELATED POL POLYPROTEIN FROM TRANSPOSON 412-LIKE PROTEIN"/>
    <property type="match status" value="1"/>
</dbReference>
<dbReference type="GO" id="GO:0003676">
    <property type="term" value="F:nucleic acid binding"/>
    <property type="evidence" value="ECO:0007669"/>
    <property type="project" value="InterPro"/>
</dbReference>
<sequence length="185" mass="21241">MCVNNVRWTEVLPTVLLSLRNSYKEDLKSTAAELVYGTALRLPGELLHASTNETHQSEFAEQLSRVMSEIRPVPASNHATQKVFVNPDLNVATRVFVRIDKVRPPLTAPYDGPYEVVRRHEKYFVLKIKGYEERISLDRLKPAFLPQETQVREEHSYSKPIQMGAQEVSTNLRKFVRFTNSLEGE</sequence>
<organism evidence="1 2">
    <name type="scientific">Pyrocoelia pectoralis</name>
    <dbReference type="NCBI Taxonomy" id="417401"/>
    <lineage>
        <taxon>Eukaryota</taxon>
        <taxon>Metazoa</taxon>
        <taxon>Ecdysozoa</taxon>
        <taxon>Arthropoda</taxon>
        <taxon>Hexapoda</taxon>
        <taxon>Insecta</taxon>
        <taxon>Pterygota</taxon>
        <taxon>Neoptera</taxon>
        <taxon>Endopterygota</taxon>
        <taxon>Coleoptera</taxon>
        <taxon>Polyphaga</taxon>
        <taxon>Elateriformia</taxon>
        <taxon>Elateroidea</taxon>
        <taxon>Lampyridae</taxon>
        <taxon>Lampyrinae</taxon>
        <taxon>Pyrocoelia</taxon>
    </lineage>
</organism>
<reference evidence="1 2" key="1">
    <citation type="journal article" date="2024" name="Insects">
        <title>An Improved Chromosome-Level Genome Assembly of the Firefly Pyrocoelia pectoralis.</title>
        <authorList>
            <person name="Fu X."/>
            <person name="Meyer-Rochow V.B."/>
            <person name="Ballantyne L."/>
            <person name="Zhu X."/>
        </authorList>
    </citation>
    <scope>NUCLEOTIDE SEQUENCE [LARGE SCALE GENOMIC DNA]</scope>
    <source>
        <strain evidence="1">XCY_ONT2</strain>
    </source>
</reference>
<name>A0AAN7V6K1_9COLE</name>
<keyword evidence="2" id="KW-1185">Reference proteome</keyword>
<dbReference type="AlphaFoldDB" id="A0AAN7V6K1"/>
<comment type="caution">
    <text evidence="1">The sequence shown here is derived from an EMBL/GenBank/DDBJ whole genome shotgun (WGS) entry which is preliminary data.</text>
</comment>
<protein>
    <submittedName>
        <fullName evidence="1">Uncharacterized protein</fullName>
    </submittedName>
</protein>
<dbReference type="InterPro" id="IPR036397">
    <property type="entry name" value="RNaseH_sf"/>
</dbReference>
<dbReference type="EMBL" id="JAVRBK010000007">
    <property type="protein sequence ID" value="KAK5641787.1"/>
    <property type="molecule type" value="Genomic_DNA"/>
</dbReference>
<dbReference type="Gene3D" id="3.30.420.10">
    <property type="entry name" value="Ribonuclease H-like superfamily/Ribonuclease H"/>
    <property type="match status" value="1"/>
</dbReference>
<proteinExistence type="predicted"/>
<accession>A0AAN7V6K1</accession>
<dbReference type="PANTHER" id="PTHR38681">
    <property type="entry name" value="RETROVIRUS-RELATED POL POLYPROTEIN FROM TRANSPOSON 412-LIKE PROTEIN-RELATED"/>
    <property type="match status" value="1"/>
</dbReference>
<dbReference type="Proteomes" id="UP001329430">
    <property type="component" value="Chromosome 7"/>
</dbReference>
<gene>
    <name evidence="1" type="ORF">RI129_010334</name>
</gene>